<organism evidence="13 14">
    <name type="scientific">Anaeromyxobacter diazotrophicus</name>
    <dbReference type="NCBI Taxonomy" id="2590199"/>
    <lineage>
        <taxon>Bacteria</taxon>
        <taxon>Pseudomonadati</taxon>
        <taxon>Myxococcota</taxon>
        <taxon>Myxococcia</taxon>
        <taxon>Myxococcales</taxon>
        <taxon>Cystobacterineae</taxon>
        <taxon>Anaeromyxobacteraceae</taxon>
        <taxon>Anaeromyxobacter</taxon>
    </lineage>
</organism>
<proteinExistence type="predicted"/>
<keyword evidence="6 8" id="KW-0129">CBS domain</keyword>
<evidence type="ECO:0000259" key="11">
    <source>
        <dbReference type="PROSITE" id="PS51371"/>
    </source>
</evidence>
<dbReference type="EMBL" id="BJTG01000010">
    <property type="protein sequence ID" value="GEJ59066.1"/>
    <property type="molecule type" value="Genomic_DNA"/>
</dbReference>
<dbReference type="Gene3D" id="3.30.465.10">
    <property type="match status" value="1"/>
</dbReference>
<dbReference type="InterPro" id="IPR002550">
    <property type="entry name" value="CNNM"/>
</dbReference>
<keyword evidence="7 9" id="KW-0472">Membrane</keyword>
<evidence type="ECO:0000313" key="13">
    <source>
        <dbReference type="EMBL" id="GEJ59066.1"/>
    </source>
</evidence>
<dbReference type="AlphaFoldDB" id="A0A7I9VRL0"/>
<dbReference type="PANTHER" id="PTHR43099">
    <property type="entry name" value="UPF0053 PROTEIN YRKA"/>
    <property type="match status" value="1"/>
</dbReference>
<dbReference type="InterPro" id="IPR044751">
    <property type="entry name" value="Ion_transp-like_CBS"/>
</dbReference>
<evidence type="ECO:0000256" key="9">
    <source>
        <dbReference type="PROSITE-ProRule" id="PRU01193"/>
    </source>
</evidence>
<dbReference type="SUPFAM" id="SSF56176">
    <property type="entry name" value="FAD-binding/transporter-associated domain-like"/>
    <property type="match status" value="1"/>
</dbReference>
<dbReference type="InterPro" id="IPR005170">
    <property type="entry name" value="Transptr-assoc_dom"/>
</dbReference>
<dbReference type="InterPro" id="IPR016169">
    <property type="entry name" value="FAD-bd_PCMH_sub2"/>
</dbReference>
<dbReference type="SMART" id="SM01091">
    <property type="entry name" value="CorC_HlyC"/>
    <property type="match status" value="1"/>
</dbReference>
<feature type="transmembrane region" description="Helical" evidence="10">
    <location>
        <begin position="67"/>
        <end position="91"/>
    </location>
</feature>
<dbReference type="InterPro" id="IPR000644">
    <property type="entry name" value="CBS_dom"/>
</dbReference>
<evidence type="ECO:0000313" key="14">
    <source>
        <dbReference type="Proteomes" id="UP000503640"/>
    </source>
</evidence>
<evidence type="ECO:0000256" key="8">
    <source>
        <dbReference type="PROSITE-ProRule" id="PRU00703"/>
    </source>
</evidence>
<comment type="subcellular location">
    <subcellularLocation>
        <location evidence="1">Cell membrane</location>
        <topology evidence="1">Multi-pass membrane protein</topology>
    </subcellularLocation>
</comment>
<evidence type="ECO:0008006" key="15">
    <source>
        <dbReference type="Google" id="ProtNLM"/>
    </source>
</evidence>
<accession>A0A7I9VRL0</accession>
<evidence type="ECO:0000256" key="2">
    <source>
        <dbReference type="ARBA" id="ARBA00022475"/>
    </source>
</evidence>
<keyword evidence="2" id="KW-1003">Cell membrane</keyword>
<dbReference type="Pfam" id="PF03471">
    <property type="entry name" value="CorC_HlyC"/>
    <property type="match status" value="1"/>
</dbReference>
<dbReference type="FunFam" id="3.10.580.10:FF:000002">
    <property type="entry name" value="Magnesium/cobalt efflux protein CorC"/>
    <property type="match status" value="1"/>
</dbReference>
<keyword evidence="4" id="KW-0677">Repeat</keyword>
<dbReference type="GO" id="GO:0005886">
    <property type="term" value="C:plasma membrane"/>
    <property type="evidence" value="ECO:0007669"/>
    <property type="project" value="UniProtKB-SubCell"/>
</dbReference>
<sequence>MPPGSGYNRGVLAEIAILVVLILANGFFAGAEMAVVAVRRARLATLVEERRRGARAVAALRRAPEQFLATVQIGVTVVGATAAAFGGATLAARLTPLLAGIPGLGAYAHDLALGAVVALVSFLSLVLGELVPKSLALRSPEPVALAVARPLQALSALARPLVWLLTRSSNLVLAPFGDRTTFTEARVSVEEISQMVEEATRSGTLDAKSGEIASRALEFGELTAGDVMVPRNRMAAIRRDASEEELRRVLLEEGHGRLPVYQRTLDDVVGYLVAREALALVWEKGLVVMEDLLRPAHFVPESARAVDVLREMQARRLQLSIVVDEHGGVAGLVTLEDLVEELVGDILAETEVVSPWATREPDGRALLRGDAPLREVNRELDLALPEGDGYSTVAGLCIALAGGIPAAGARFALPDGAALEVVEATARQVRRVRVTPPPRQRARED</sequence>
<keyword evidence="5 9" id="KW-1133">Transmembrane helix</keyword>
<gene>
    <name evidence="13" type="ORF">AMYX_38070</name>
</gene>
<dbReference type="GO" id="GO:0050660">
    <property type="term" value="F:flavin adenine dinucleotide binding"/>
    <property type="evidence" value="ECO:0007669"/>
    <property type="project" value="InterPro"/>
</dbReference>
<evidence type="ECO:0000256" key="7">
    <source>
        <dbReference type="ARBA" id="ARBA00023136"/>
    </source>
</evidence>
<evidence type="ECO:0000256" key="4">
    <source>
        <dbReference type="ARBA" id="ARBA00022737"/>
    </source>
</evidence>
<dbReference type="SUPFAM" id="SSF54631">
    <property type="entry name" value="CBS-domain pair"/>
    <property type="match status" value="1"/>
</dbReference>
<dbReference type="InterPro" id="IPR046342">
    <property type="entry name" value="CBS_dom_sf"/>
</dbReference>
<evidence type="ECO:0000256" key="10">
    <source>
        <dbReference type="SAM" id="Phobius"/>
    </source>
</evidence>
<dbReference type="CDD" id="cd04590">
    <property type="entry name" value="CBS_pair_CorC_HlyC_assoc"/>
    <property type="match status" value="1"/>
</dbReference>
<dbReference type="Proteomes" id="UP000503640">
    <property type="component" value="Unassembled WGS sequence"/>
</dbReference>
<feature type="domain" description="CBS" evidence="11">
    <location>
        <begin position="292"/>
        <end position="349"/>
    </location>
</feature>
<dbReference type="PROSITE" id="PS51371">
    <property type="entry name" value="CBS"/>
    <property type="match status" value="1"/>
</dbReference>
<name>A0A7I9VRL0_9BACT</name>
<evidence type="ECO:0000256" key="5">
    <source>
        <dbReference type="ARBA" id="ARBA00022989"/>
    </source>
</evidence>
<protein>
    <recommendedName>
        <fullName evidence="15">Hemolysin</fullName>
    </recommendedName>
</protein>
<keyword evidence="14" id="KW-1185">Reference proteome</keyword>
<dbReference type="PROSITE" id="PS51846">
    <property type="entry name" value="CNNM"/>
    <property type="match status" value="1"/>
</dbReference>
<evidence type="ECO:0000256" key="6">
    <source>
        <dbReference type="ARBA" id="ARBA00023122"/>
    </source>
</evidence>
<dbReference type="InterPro" id="IPR036318">
    <property type="entry name" value="FAD-bd_PCMH-like_sf"/>
</dbReference>
<dbReference type="Pfam" id="PF01595">
    <property type="entry name" value="CNNM"/>
    <property type="match status" value="1"/>
</dbReference>
<dbReference type="Gene3D" id="3.10.580.10">
    <property type="entry name" value="CBS-domain"/>
    <property type="match status" value="1"/>
</dbReference>
<comment type="caution">
    <text evidence="13">The sequence shown here is derived from an EMBL/GenBank/DDBJ whole genome shotgun (WGS) entry which is preliminary data.</text>
</comment>
<keyword evidence="3 9" id="KW-0812">Transmembrane</keyword>
<feature type="transmembrane region" description="Helical" evidence="10">
    <location>
        <begin position="15"/>
        <end position="38"/>
    </location>
</feature>
<dbReference type="Pfam" id="PF00571">
    <property type="entry name" value="CBS"/>
    <property type="match status" value="1"/>
</dbReference>
<dbReference type="InterPro" id="IPR051676">
    <property type="entry name" value="UPF0053_domain"/>
</dbReference>
<reference evidence="14" key="1">
    <citation type="journal article" date="2020" name="Appl. Environ. Microbiol.">
        <title>Diazotrophic Anaeromyxobacter Isolates from Soils.</title>
        <authorList>
            <person name="Masuda Y."/>
            <person name="Yamanaka H."/>
            <person name="Xu Z.X."/>
            <person name="Shiratori Y."/>
            <person name="Aono T."/>
            <person name="Amachi S."/>
            <person name="Senoo K."/>
            <person name="Itoh H."/>
        </authorList>
    </citation>
    <scope>NUCLEOTIDE SEQUENCE [LARGE SCALE GENOMIC DNA]</scope>
    <source>
        <strain evidence="14">R267</strain>
    </source>
</reference>
<dbReference type="PANTHER" id="PTHR43099:SF5">
    <property type="entry name" value="HLYC_CORC FAMILY TRANSPORTER"/>
    <property type="match status" value="1"/>
</dbReference>
<feature type="transmembrane region" description="Helical" evidence="10">
    <location>
        <begin position="111"/>
        <end position="131"/>
    </location>
</feature>
<evidence type="ECO:0000256" key="3">
    <source>
        <dbReference type="ARBA" id="ARBA00022692"/>
    </source>
</evidence>
<feature type="domain" description="CNNM transmembrane" evidence="12">
    <location>
        <begin position="7"/>
        <end position="209"/>
    </location>
</feature>
<evidence type="ECO:0000259" key="12">
    <source>
        <dbReference type="PROSITE" id="PS51846"/>
    </source>
</evidence>
<evidence type="ECO:0000256" key="1">
    <source>
        <dbReference type="ARBA" id="ARBA00004651"/>
    </source>
</evidence>